<keyword evidence="3" id="KW-1185">Reference proteome</keyword>
<comment type="caution">
    <text evidence="2">The sequence shown here is derived from an EMBL/GenBank/DDBJ whole genome shotgun (WGS) entry which is preliminary data.</text>
</comment>
<protein>
    <submittedName>
        <fullName evidence="2">Uncharacterized protein</fullName>
    </submittedName>
</protein>
<dbReference type="VEuPathDB" id="FungiDB:SeMB42_g03757"/>
<gene>
    <name evidence="2" type="ORF">SeMB42_g03757</name>
</gene>
<evidence type="ECO:0000256" key="1">
    <source>
        <dbReference type="SAM" id="MobiDB-lite"/>
    </source>
</evidence>
<reference evidence="2 3" key="1">
    <citation type="journal article" date="2019" name="Sci. Rep.">
        <title>Comparative genomics of chytrid fungi reveal insights into the obligate biotrophic and pathogenic lifestyle of Synchytrium endobioticum.</title>
        <authorList>
            <person name="van de Vossenberg B.T.L.H."/>
            <person name="Warris S."/>
            <person name="Nguyen H.D.T."/>
            <person name="van Gent-Pelzer M.P.E."/>
            <person name="Joly D.L."/>
            <person name="van de Geest H.C."/>
            <person name="Bonants P.J.M."/>
            <person name="Smith D.S."/>
            <person name="Levesque C.A."/>
            <person name="van der Lee T.A.J."/>
        </authorList>
    </citation>
    <scope>NUCLEOTIDE SEQUENCE [LARGE SCALE GENOMIC DNA]</scope>
    <source>
        <strain evidence="2 3">MB42</strain>
    </source>
</reference>
<organism evidence="2 3">
    <name type="scientific">Synchytrium endobioticum</name>
    <dbReference type="NCBI Taxonomy" id="286115"/>
    <lineage>
        <taxon>Eukaryota</taxon>
        <taxon>Fungi</taxon>
        <taxon>Fungi incertae sedis</taxon>
        <taxon>Chytridiomycota</taxon>
        <taxon>Chytridiomycota incertae sedis</taxon>
        <taxon>Chytridiomycetes</taxon>
        <taxon>Synchytriales</taxon>
        <taxon>Synchytriaceae</taxon>
        <taxon>Synchytrium</taxon>
    </lineage>
</organism>
<dbReference type="EMBL" id="QEAN01000139">
    <property type="protein sequence ID" value="TPX46307.1"/>
    <property type="molecule type" value="Genomic_DNA"/>
</dbReference>
<dbReference type="AlphaFoldDB" id="A0A507D4Q4"/>
<proteinExistence type="predicted"/>
<sequence length="538" mass="62105">MLTYVSVELNGRPDYKDFAFSTMFKCIILLVVLALCHQAISMYYPEASGTPEESSVAASDEHVTWNTRRGFREPETVMESVIHRDIVGRYRNKKDRQKIVAIMAKFRNDYEKHMHFMGMLEDATKLESKYREGRSTFKIAHVLALSKHPIPKCVNLAENFRDKIKASYPNEATDLNEKIQSALQALWKLFLRVIINNYKFYDLTPGYQLLAVERRTLLMLVDTIKAKMVAGRTEDLGLNERLLDDDGMGFRGRQESEDDDLYFKLEKFHEVLDEEHRKLDLLEAARAGGDYMKAEDTLASLKTNDEINKVFKGLDFPEEFYCLHKIKSMSHLFVADYLIDVLIIRCKLAERFVGLLSLQVYIDADFLGIEAETMRDEWNKWAPHWCPSVYSEFLTNMKSKIPWCIEYCPPHVVLAPGLRSLFSSFRVRPEKEKKHLVHMPELDKYSIRSSLDTNSMNEPQYHQTAEHAESSSSAQASFYGDDAHILPFLQRGLGQMDINSHSTESFGSNIRDVPSNQRDMGVTYTRASDDSWPHHTLS</sequence>
<accession>A0A507D4Q4</accession>
<name>A0A507D4Q4_9FUNG</name>
<evidence type="ECO:0000313" key="3">
    <source>
        <dbReference type="Proteomes" id="UP000317494"/>
    </source>
</evidence>
<dbReference type="Proteomes" id="UP000317494">
    <property type="component" value="Unassembled WGS sequence"/>
</dbReference>
<evidence type="ECO:0000313" key="2">
    <source>
        <dbReference type="EMBL" id="TPX46307.1"/>
    </source>
</evidence>
<feature type="region of interest" description="Disordered" evidence="1">
    <location>
        <begin position="453"/>
        <end position="473"/>
    </location>
</feature>